<dbReference type="AlphaFoldDB" id="A0A839F589"/>
<organism evidence="2 3">
    <name type="scientific">Dokdonella fugitiva</name>
    <dbReference type="NCBI Taxonomy" id="328517"/>
    <lineage>
        <taxon>Bacteria</taxon>
        <taxon>Pseudomonadati</taxon>
        <taxon>Pseudomonadota</taxon>
        <taxon>Gammaproteobacteria</taxon>
        <taxon>Lysobacterales</taxon>
        <taxon>Rhodanobacteraceae</taxon>
        <taxon>Dokdonella</taxon>
    </lineage>
</organism>
<comment type="caution">
    <text evidence="2">The sequence shown here is derived from an EMBL/GenBank/DDBJ whole genome shotgun (WGS) entry which is preliminary data.</text>
</comment>
<protein>
    <submittedName>
        <fullName evidence="2">Uncharacterized protein</fullName>
    </submittedName>
</protein>
<feature type="compositionally biased region" description="Low complexity" evidence="1">
    <location>
        <begin position="84"/>
        <end position="104"/>
    </location>
</feature>
<evidence type="ECO:0000313" key="2">
    <source>
        <dbReference type="EMBL" id="MBA8888698.1"/>
    </source>
</evidence>
<name>A0A839F589_9GAMM</name>
<evidence type="ECO:0000256" key="1">
    <source>
        <dbReference type="SAM" id="MobiDB-lite"/>
    </source>
</evidence>
<dbReference type="RefSeq" id="WP_182531731.1">
    <property type="nucleotide sequence ID" value="NZ_JACGXL010000004.1"/>
</dbReference>
<dbReference type="Proteomes" id="UP000550401">
    <property type="component" value="Unassembled WGS sequence"/>
</dbReference>
<reference evidence="2 3" key="1">
    <citation type="submission" date="2020-07" db="EMBL/GenBank/DDBJ databases">
        <title>Genomic Encyclopedia of Type Strains, Phase IV (KMG-V): Genome sequencing to study the core and pangenomes of soil and plant-associated prokaryotes.</title>
        <authorList>
            <person name="Whitman W."/>
        </authorList>
    </citation>
    <scope>NUCLEOTIDE SEQUENCE [LARGE SCALE GENOMIC DNA]</scope>
    <source>
        <strain evidence="2 3">RH2WT43</strain>
    </source>
</reference>
<accession>A0A839F589</accession>
<dbReference type="EMBL" id="JACGXL010000004">
    <property type="protein sequence ID" value="MBA8888698.1"/>
    <property type="molecule type" value="Genomic_DNA"/>
</dbReference>
<feature type="region of interest" description="Disordered" evidence="1">
    <location>
        <begin position="39"/>
        <end position="123"/>
    </location>
</feature>
<gene>
    <name evidence="2" type="ORF">FHW12_002931</name>
</gene>
<keyword evidence="3" id="KW-1185">Reference proteome</keyword>
<feature type="compositionally biased region" description="Pro residues" evidence="1">
    <location>
        <begin position="45"/>
        <end position="56"/>
    </location>
</feature>
<evidence type="ECO:0000313" key="3">
    <source>
        <dbReference type="Proteomes" id="UP000550401"/>
    </source>
</evidence>
<proteinExistence type="predicted"/>
<sequence>MAALVSVLLHGLLFVVMMRDPPITMAMQQAEAGNGAMSVTLIDPTLPPSPAEPVPPAHARARPKKPKAPRPPPTPVEQATVPLPAEAADTADATDASPDTAPEPTEAPRETAKVARPPHVWGQPPGMDANAVANAALAAKLGSYRGRGNTNAPPPVGPDMAVDGFQVYYELANETRLRAWRAQGMTELFLPMPGSLRLMVCPLEVALRRGSSACRMVEPDSPQLKVIGDARDVITIQRVYQLGDLVWSGPGPYR</sequence>
<feature type="compositionally biased region" description="Basic residues" evidence="1">
    <location>
        <begin position="59"/>
        <end position="68"/>
    </location>
</feature>